<comment type="similarity">
    <text evidence="7">Belongs to the YfgM family.</text>
</comment>
<evidence type="ECO:0000256" key="6">
    <source>
        <dbReference type="ARBA" id="ARBA00023186"/>
    </source>
</evidence>
<dbReference type="GO" id="GO:0005886">
    <property type="term" value="C:plasma membrane"/>
    <property type="evidence" value="ECO:0007669"/>
    <property type="project" value="UniProtKB-SubCell"/>
</dbReference>
<reference evidence="11" key="1">
    <citation type="journal article" date="2014" name="Int. J. Syst. Evol. Microbiol.">
        <title>Complete genome sequence of Corynebacterium casei LMG S-19264T (=DSM 44701T), isolated from a smear-ripened cheese.</title>
        <authorList>
            <consortium name="US DOE Joint Genome Institute (JGI-PGF)"/>
            <person name="Walter F."/>
            <person name="Albersmeier A."/>
            <person name="Kalinowski J."/>
            <person name="Ruckert C."/>
        </authorList>
    </citation>
    <scope>NUCLEOTIDE SEQUENCE</scope>
    <source>
        <strain evidence="11">KCTC 32501</strain>
    </source>
</reference>
<sequence>MAFDLEEQEQLEALKAFWAKWGKLISGLVTLVLVVVLGWQGYGWYQSSQSAAAAKVLDVYNLAIEKKDGSEAASLTQLQKDYPTSRYAALATFNTATIAATNKEWDKAATALQWLVANSTPDNQSAARIQLADVLVQSNKIDDALKALDTLPQSEFAAAFANKKSDVLIAKNDISGARAALEEAIKLTEAQGASAKTLNESLKRKLNFLPK</sequence>
<evidence type="ECO:0000256" key="2">
    <source>
        <dbReference type="ARBA" id="ARBA00022475"/>
    </source>
</evidence>
<dbReference type="InterPro" id="IPR018704">
    <property type="entry name" value="SecYEG/CpoB_TPR"/>
</dbReference>
<dbReference type="Gene3D" id="1.25.40.10">
    <property type="entry name" value="Tetratricopeptide repeat domain"/>
    <property type="match status" value="1"/>
</dbReference>
<dbReference type="PANTHER" id="PTHR38035">
    <property type="entry name" value="UPF0070 PROTEIN YFGM"/>
    <property type="match status" value="1"/>
</dbReference>
<comment type="subcellular location">
    <subcellularLocation>
        <location evidence="1">Cell membrane</location>
        <topology evidence="1">Single-pass type II membrane protein</topology>
    </subcellularLocation>
</comment>
<dbReference type="PANTHER" id="PTHR38035:SF1">
    <property type="entry name" value="ANCILLARY SECYEG TRANSLOCON SUBUNIT"/>
    <property type="match status" value="1"/>
</dbReference>
<evidence type="ECO:0000256" key="1">
    <source>
        <dbReference type="ARBA" id="ARBA00004401"/>
    </source>
</evidence>
<keyword evidence="4 9" id="KW-1133">Transmembrane helix</keyword>
<protein>
    <recommendedName>
        <fullName evidence="8">Ancillary SecYEG translocon subunit</fullName>
    </recommendedName>
</protein>
<accession>A0A8J3G0Z2</accession>
<feature type="transmembrane region" description="Helical" evidence="9">
    <location>
        <begin position="24"/>
        <end position="45"/>
    </location>
</feature>
<evidence type="ECO:0000256" key="5">
    <source>
        <dbReference type="ARBA" id="ARBA00023136"/>
    </source>
</evidence>
<dbReference type="AlphaFoldDB" id="A0A8J3G0Z2"/>
<evidence type="ECO:0000256" key="3">
    <source>
        <dbReference type="ARBA" id="ARBA00022692"/>
    </source>
</evidence>
<proteinExistence type="inferred from homology"/>
<dbReference type="EMBL" id="BMZG01000012">
    <property type="protein sequence ID" value="GHA78623.1"/>
    <property type="molecule type" value="Genomic_DNA"/>
</dbReference>
<evidence type="ECO:0000259" key="10">
    <source>
        <dbReference type="Pfam" id="PF09976"/>
    </source>
</evidence>
<dbReference type="Pfam" id="PF09976">
    <property type="entry name" value="TPR_21"/>
    <property type="match status" value="1"/>
</dbReference>
<evidence type="ECO:0000313" key="11">
    <source>
        <dbReference type="EMBL" id="GHA78623.1"/>
    </source>
</evidence>
<gene>
    <name evidence="11" type="ORF">GCM10009007_19680</name>
</gene>
<comment type="caution">
    <text evidence="11">The sequence shown here is derived from an EMBL/GenBank/DDBJ whole genome shotgun (WGS) entry which is preliminary data.</text>
</comment>
<evidence type="ECO:0000256" key="8">
    <source>
        <dbReference type="ARBA" id="ARBA00024235"/>
    </source>
</evidence>
<evidence type="ECO:0000256" key="4">
    <source>
        <dbReference type="ARBA" id="ARBA00022989"/>
    </source>
</evidence>
<dbReference type="GO" id="GO:0044877">
    <property type="term" value="F:protein-containing complex binding"/>
    <property type="evidence" value="ECO:0007669"/>
    <property type="project" value="InterPro"/>
</dbReference>
<dbReference type="InterPro" id="IPR011990">
    <property type="entry name" value="TPR-like_helical_dom_sf"/>
</dbReference>
<dbReference type="SUPFAM" id="SSF48452">
    <property type="entry name" value="TPR-like"/>
    <property type="match status" value="1"/>
</dbReference>
<keyword evidence="6" id="KW-0143">Chaperone</keyword>
<evidence type="ECO:0000313" key="12">
    <source>
        <dbReference type="Proteomes" id="UP000614287"/>
    </source>
</evidence>
<reference evidence="11" key="2">
    <citation type="submission" date="2020-09" db="EMBL/GenBank/DDBJ databases">
        <authorList>
            <person name="Sun Q."/>
            <person name="Kim S."/>
        </authorList>
    </citation>
    <scope>NUCLEOTIDE SEQUENCE</scope>
    <source>
        <strain evidence="11">KCTC 32501</strain>
    </source>
</reference>
<keyword evidence="3 9" id="KW-0812">Transmembrane</keyword>
<feature type="domain" description="Ancillary SecYEG translocon subunit/Cell division coordinator CpoB TPR" evidence="10">
    <location>
        <begin position="15"/>
        <end position="207"/>
    </location>
</feature>
<evidence type="ECO:0000256" key="9">
    <source>
        <dbReference type="SAM" id="Phobius"/>
    </source>
</evidence>
<name>A0A8J3G0Z2_9BURK</name>
<keyword evidence="12" id="KW-1185">Reference proteome</keyword>
<dbReference type="RefSeq" id="WP_189493795.1">
    <property type="nucleotide sequence ID" value="NZ_BMZG01000012.1"/>
</dbReference>
<dbReference type="InterPro" id="IPR026039">
    <property type="entry name" value="YfgM"/>
</dbReference>
<organism evidence="11 12">
    <name type="scientific">Formosimonas limnophila</name>
    <dbReference type="NCBI Taxonomy" id="1384487"/>
    <lineage>
        <taxon>Bacteria</taxon>
        <taxon>Pseudomonadati</taxon>
        <taxon>Pseudomonadota</taxon>
        <taxon>Betaproteobacteria</taxon>
        <taxon>Burkholderiales</taxon>
        <taxon>Burkholderiaceae</taxon>
        <taxon>Formosimonas</taxon>
    </lineage>
</organism>
<dbReference type="Proteomes" id="UP000614287">
    <property type="component" value="Unassembled WGS sequence"/>
</dbReference>
<evidence type="ECO:0000256" key="7">
    <source>
        <dbReference type="ARBA" id="ARBA00024197"/>
    </source>
</evidence>
<keyword evidence="2" id="KW-1003">Cell membrane</keyword>
<keyword evidence="5 9" id="KW-0472">Membrane</keyword>